<dbReference type="PANTHER" id="PTHR19136:SF81">
    <property type="entry name" value="MOLYBDENUM COFACTOR GUANYLYLTRANSFERASE"/>
    <property type="match status" value="1"/>
</dbReference>
<comment type="cofactor">
    <cofactor evidence="8">
        <name>Mg(2+)</name>
        <dbReference type="ChEBI" id="CHEBI:18420"/>
    </cofactor>
</comment>
<sequence>MSGFSGAVLAGGRSSRFGSDKARYRYRGKTLLERALASLSGADERFVVSGRPYAVGVPVYPDVIAGGGPLSGLHAALLYATRDWVALAACDLPHLTPTYWSLLWAERAGAEVVVVRSAAGRLEPLAALYHRALLPTVTEQLEAGEGRMHALVARVNAREVPWERVRAAVGAQVLLNANTPSDLP</sequence>
<evidence type="ECO:0000256" key="6">
    <source>
        <dbReference type="ARBA" id="ARBA00023134"/>
    </source>
</evidence>
<evidence type="ECO:0000256" key="5">
    <source>
        <dbReference type="ARBA" id="ARBA00022842"/>
    </source>
</evidence>
<dbReference type="InterPro" id="IPR029044">
    <property type="entry name" value="Nucleotide-diphossugar_trans"/>
</dbReference>
<keyword evidence="6 8" id="KW-0342">GTP-binding</keyword>
<keyword evidence="3 8" id="KW-0479">Metal-binding</keyword>
<dbReference type="GO" id="GO:0005737">
    <property type="term" value="C:cytoplasm"/>
    <property type="evidence" value="ECO:0007669"/>
    <property type="project" value="UniProtKB-SubCell"/>
</dbReference>
<evidence type="ECO:0000259" key="9">
    <source>
        <dbReference type="Pfam" id="PF12804"/>
    </source>
</evidence>
<dbReference type="KEGG" id="tra:Trad_0581"/>
<comment type="subcellular location">
    <subcellularLocation>
        <location evidence="8">Cytoplasm</location>
    </subcellularLocation>
</comment>
<evidence type="ECO:0000256" key="8">
    <source>
        <dbReference type="HAMAP-Rule" id="MF_00316"/>
    </source>
</evidence>
<comment type="catalytic activity">
    <reaction evidence="8">
        <text>Mo-molybdopterin + GTP + H(+) = Mo-molybdopterin guanine dinucleotide + diphosphate</text>
        <dbReference type="Rhea" id="RHEA:34243"/>
        <dbReference type="ChEBI" id="CHEBI:15378"/>
        <dbReference type="ChEBI" id="CHEBI:33019"/>
        <dbReference type="ChEBI" id="CHEBI:37565"/>
        <dbReference type="ChEBI" id="CHEBI:71302"/>
        <dbReference type="ChEBI" id="CHEBI:71310"/>
        <dbReference type="EC" id="2.7.7.77"/>
    </reaction>
</comment>
<feature type="domain" description="MobA-like NTP transferase" evidence="9">
    <location>
        <begin position="6"/>
        <end position="153"/>
    </location>
</feature>
<evidence type="ECO:0000256" key="3">
    <source>
        <dbReference type="ARBA" id="ARBA00022723"/>
    </source>
</evidence>
<keyword evidence="11" id="KW-1185">Reference proteome</keyword>
<evidence type="ECO:0000256" key="4">
    <source>
        <dbReference type="ARBA" id="ARBA00022741"/>
    </source>
</evidence>
<dbReference type="HAMAP" id="MF_00316">
    <property type="entry name" value="MobA"/>
    <property type="match status" value="1"/>
</dbReference>
<keyword evidence="5 8" id="KW-0460">Magnesium</keyword>
<dbReference type="EMBL" id="CP002049">
    <property type="protein sequence ID" value="ADI13717.1"/>
    <property type="molecule type" value="Genomic_DNA"/>
</dbReference>
<dbReference type="GO" id="GO:0046872">
    <property type="term" value="F:metal ion binding"/>
    <property type="evidence" value="ECO:0007669"/>
    <property type="project" value="UniProtKB-KW"/>
</dbReference>
<dbReference type="GO" id="GO:0005525">
    <property type="term" value="F:GTP binding"/>
    <property type="evidence" value="ECO:0007669"/>
    <property type="project" value="UniProtKB-UniRule"/>
</dbReference>
<feature type="binding site" evidence="8">
    <location>
        <position position="62"/>
    </location>
    <ligand>
        <name>GTP</name>
        <dbReference type="ChEBI" id="CHEBI:37565"/>
    </ligand>
</feature>
<accession>D7CSV0</accession>
<keyword evidence="1 8" id="KW-0963">Cytoplasm</keyword>
<organism evidence="10 11">
    <name type="scientific">Truepera radiovictrix (strain DSM 17093 / CIP 108686 / LMG 22925 / RQ-24)</name>
    <dbReference type="NCBI Taxonomy" id="649638"/>
    <lineage>
        <taxon>Bacteria</taxon>
        <taxon>Thermotogati</taxon>
        <taxon>Deinococcota</taxon>
        <taxon>Deinococci</taxon>
        <taxon>Trueperales</taxon>
        <taxon>Trueperaceae</taxon>
        <taxon>Truepera</taxon>
    </lineage>
</organism>
<dbReference type="PANTHER" id="PTHR19136">
    <property type="entry name" value="MOLYBDENUM COFACTOR GUANYLYLTRANSFERASE"/>
    <property type="match status" value="1"/>
</dbReference>
<gene>
    <name evidence="8" type="primary">mobA</name>
    <name evidence="10" type="ordered locus">Trad_0581</name>
</gene>
<feature type="binding site" evidence="8">
    <location>
        <position position="21"/>
    </location>
    <ligand>
        <name>GTP</name>
        <dbReference type="ChEBI" id="CHEBI:37565"/>
    </ligand>
</feature>
<dbReference type="EC" id="2.7.7.77" evidence="8"/>
<feature type="binding site" evidence="8">
    <location>
        <begin position="9"/>
        <end position="11"/>
    </location>
    <ligand>
        <name>GTP</name>
        <dbReference type="ChEBI" id="CHEBI:37565"/>
    </ligand>
</feature>
<comment type="domain">
    <text evidence="8">The N-terminal domain determines nucleotide recognition and specific binding, while the C-terminal domain determines the specific binding to the target protein.</text>
</comment>
<dbReference type="AlphaFoldDB" id="D7CSV0"/>
<dbReference type="STRING" id="649638.Trad_0581"/>
<evidence type="ECO:0000256" key="7">
    <source>
        <dbReference type="ARBA" id="ARBA00023150"/>
    </source>
</evidence>
<proteinExistence type="inferred from homology"/>
<dbReference type="Pfam" id="PF12804">
    <property type="entry name" value="NTP_transf_3"/>
    <property type="match status" value="1"/>
</dbReference>
<name>D7CSV0_TRURR</name>
<keyword evidence="2 8" id="KW-0808">Transferase</keyword>
<keyword evidence="7 8" id="KW-0501">Molybdenum cofactor biosynthesis</keyword>
<keyword evidence="4 8" id="KW-0547">Nucleotide-binding</keyword>
<feature type="binding site" evidence="8">
    <location>
        <position position="91"/>
    </location>
    <ligand>
        <name>Mg(2+)</name>
        <dbReference type="ChEBI" id="CHEBI:18420"/>
    </ligand>
</feature>
<dbReference type="HOGENOM" id="CLU_055597_2_1_0"/>
<comment type="caution">
    <text evidence="8">Lacks conserved residue(s) required for the propagation of feature annotation.</text>
</comment>
<dbReference type="InterPro" id="IPR013482">
    <property type="entry name" value="Molybde_CF_guanTrfase"/>
</dbReference>
<dbReference type="Gene3D" id="3.90.550.10">
    <property type="entry name" value="Spore Coat Polysaccharide Biosynthesis Protein SpsA, Chain A"/>
    <property type="match status" value="1"/>
</dbReference>
<evidence type="ECO:0000313" key="11">
    <source>
        <dbReference type="Proteomes" id="UP000000379"/>
    </source>
</evidence>
<dbReference type="GO" id="GO:0006777">
    <property type="term" value="P:Mo-molybdopterin cofactor biosynthetic process"/>
    <property type="evidence" value="ECO:0007669"/>
    <property type="project" value="UniProtKB-KW"/>
</dbReference>
<reference evidence="10 11" key="2">
    <citation type="journal article" date="2011" name="Stand. Genomic Sci.">
        <title>Complete genome sequence of Truepera radiovictrix type strain (RQ-24).</title>
        <authorList>
            <person name="Ivanova N."/>
            <person name="Rohde C."/>
            <person name="Munk C."/>
            <person name="Nolan M."/>
            <person name="Lucas S."/>
            <person name="Del Rio T.G."/>
            <person name="Tice H."/>
            <person name="Deshpande S."/>
            <person name="Cheng J.F."/>
            <person name="Tapia R."/>
            <person name="Han C."/>
            <person name="Goodwin L."/>
            <person name="Pitluck S."/>
            <person name="Liolios K."/>
            <person name="Mavromatis K."/>
            <person name="Mikhailova N."/>
            <person name="Pati A."/>
            <person name="Chen A."/>
            <person name="Palaniappan K."/>
            <person name="Land M."/>
            <person name="Hauser L."/>
            <person name="Chang Y.J."/>
            <person name="Jeffries C.D."/>
            <person name="Brambilla E."/>
            <person name="Rohde M."/>
            <person name="Goker M."/>
            <person name="Tindall B.J."/>
            <person name="Woyke T."/>
            <person name="Bristow J."/>
            <person name="Eisen J.A."/>
            <person name="Markowitz V."/>
            <person name="Hugenholtz P."/>
            <person name="Kyrpides N.C."/>
            <person name="Klenk H.P."/>
            <person name="Lapidus A."/>
        </authorList>
    </citation>
    <scope>NUCLEOTIDE SEQUENCE [LARGE SCALE GENOMIC DNA]</scope>
    <source>
        <strain evidence="11">DSM 17093 / CIP 108686 / LMG 22925 / RQ-24</strain>
    </source>
</reference>
<dbReference type="CDD" id="cd02503">
    <property type="entry name" value="MobA"/>
    <property type="match status" value="1"/>
</dbReference>
<evidence type="ECO:0000313" key="10">
    <source>
        <dbReference type="EMBL" id="ADI13717.1"/>
    </source>
</evidence>
<comment type="function">
    <text evidence="8">Transfers a GMP moiety from GTP to Mo-molybdopterin (Mo-MPT) cofactor (Moco or molybdenum cofactor) to form Mo-molybdopterin guanine dinucleotide (Mo-MGD) cofactor.</text>
</comment>
<evidence type="ECO:0000256" key="2">
    <source>
        <dbReference type="ARBA" id="ARBA00022679"/>
    </source>
</evidence>
<evidence type="ECO:0000256" key="1">
    <source>
        <dbReference type="ARBA" id="ARBA00022490"/>
    </source>
</evidence>
<dbReference type="OrthoDB" id="9788394at2"/>
<dbReference type="SUPFAM" id="SSF53448">
    <property type="entry name" value="Nucleotide-diphospho-sugar transferases"/>
    <property type="match status" value="1"/>
</dbReference>
<dbReference type="GO" id="GO:0061603">
    <property type="term" value="F:molybdenum cofactor guanylyltransferase activity"/>
    <property type="evidence" value="ECO:0007669"/>
    <property type="project" value="UniProtKB-EC"/>
</dbReference>
<protein>
    <recommendedName>
        <fullName evidence="8">Probable molybdenum cofactor guanylyltransferase</fullName>
        <shortName evidence="8">MoCo guanylyltransferase</shortName>
        <ecNumber evidence="8">2.7.7.77</ecNumber>
    </recommendedName>
    <alternativeName>
        <fullName evidence="8">GTP:molybdopterin guanylyltransferase</fullName>
    </alternativeName>
    <alternativeName>
        <fullName evidence="8">Mo-MPT guanylyltransferase</fullName>
    </alternativeName>
    <alternativeName>
        <fullName evidence="8">Molybdopterin guanylyltransferase</fullName>
    </alternativeName>
    <alternativeName>
        <fullName evidence="8">Molybdopterin-guanine dinucleotide synthase</fullName>
        <shortName evidence="8">MGD synthase</shortName>
    </alternativeName>
</protein>
<dbReference type="Proteomes" id="UP000000379">
    <property type="component" value="Chromosome"/>
</dbReference>
<feature type="binding site" evidence="8">
    <location>
        <position position="91"/>
    </location>
    <ligand>
        <name>GTP</name>
        <dbReference type="ChEBI" id="CHEBI:37565"/>
    </ligand>
</feature>
<dbReference type="RefSeq" id="WP_013177097.1">
    <property type="nucleotide sequence ID" value="NC_014221.1"/>
</dbReference>
<dbReference type="InterPro" id="IPR025877">
    <property type="entry name" value="MobA-like_NTP_Trfase"/>
</dbReference>
<dbReference type="eggNOG" id="COG0746">
    <property type="taxonomic scope" value="Bacteria"/>
</dbReference>
<reference evidence="11" key="1">
    <citation type="submission" date="2010-05" db="EMBL/GenBank/DDBJ databases">
        <title>The complete genome of Truepera radiovictris DSM 17093.</title>
        <authorList>
            <consortium name="US DOE Joint Genome Institute (JGI-PGF)"/>
            <person name="Lucas S."/>
            <person name="Copeland A."/>
            <person name="Lapidus A."/>
            <person name="Glavina del Rio T."/>
            <person name="Dalin E."/>
            <person name="Tice H."/>
            <person name="Bruce D."/>
            <person name="Goodwin L."/>
            <person name="Pitluck S."/>
            <person name="Kyrpides N."/>
            <person name="Mavromatis K."/>
            <person name="Ovchinnikova G."/>
            <person name="Munk A.C."/>
            <person name="Detter J.C."/>
            <person name="Han C."/>
            <person name="Tapia R."/>
            <person name="Land M."/>
            <person name="Hauser L."/>
            <person name="Markowitz V."/>
            <person name="Cheng J.-F."/>
            <person name="Hugenholtz P."/>
            <person name="Woyke T."/>
            <person name="Wu D."/>
            <person name="Tindall B."/>
            <person name="Pomrenke H.G."/>
            <person name="Brambilla E."/>
            <person name="Klenk H.-P."/>
            <person name="Eisen J.A."/>
        </authorList>
    </citation>
    <scope>NUCLEOTIDE SEQUENCE [LARGE SCALE GENOMIC DNA]</scope>
    <source>
        <strain evidence="11">DSM 17093 / CIP 108686 / LMG 22925 / RQ-24</strain>
    </source>
</reference>
<comment type="similarity">
    <text evidence="8">Belongs to the MobA family.</text>
</comment>